<evidence type="ECO:0000256" key="3">
    <source>
        <dbReference type="ARBA" id="ARBA00011072"/>
    </source>
</evidence>
<evidence type="ECO:0000256" key="12">
    <source>
        <dbReference type="ARBA" id="ARBA00023180"/>
    </source>
</evidence>
<evidence type="ECO:0000256" key="4">
    <source>
        <dbReference type="ARBA" id="ARBA00013632"/>
    </source>
</evidence>
<keyword evidence="11" id="KW-0408">Iron</keyword>
<accession>A0A662YXL0</accession>
<feature type="repeat" description="Hemopexin" evidence="13">
    <location>
        <begin position="343"/>
        <end position="390"/>
    </location>
</feature>
<feature type="repeat" description="Hemopexin" evidence="13">
    <location>
        <begin position="188"/>
        <end position="233"/>
    </location>
</feature>
<sequence length="484" mass="56536">MAWLKSMPIIKELWRGKEKTQRIEQNLRWREKEQEEKVYKEAQSREIDTTTLPDSQTGNPHHKEDYAHPDQHGHPDQHAHPEHSHHHDLVRCSGIEFDAITLDEHGVTYFIKDDHLWKGYRGSSEFTNQTFHELHGSIDAAFRMHHKVKPEDHDRVFIFKGDHVWSFYNHTLEDGFPKLINSEFPGIPNELDAAVECPSGECKTDSVLFFKGSHVYHYDLLTHSVKEKDWPAVMNCTSAYRWLERYFCFQGTKFQRFHPVTGHVSEGYPKDVRDYFMKCPDRGHGDKTREAHFGRCSGKPFDAFTADDEGKIYAFRGDYFLRLDTKRDGYHYWSITSNWKELHDHINAVFTWDHKMYFIQGDQVYIYKSDVHYTLVEGYPKPVEEELGVKGPVDAAFLCGNSHLVHIIQGKRMFDVDMSESPRKVVKEWPLPFDHVDAAMCGAEGIQVFIGDIYYEYKSPMLLATSRMQPFPHNTSKELLGCDN</sequence>
<feature type="repeat" description="Hemopexin" evidence="13">
    <location>
        <begin position="135"/>
        <end position="187"/>
    </location>
</feature>
<dbReference type="GO" id="GO:0046872">
    <property type="term" value="F:metal ion binding"/>
    <property type="evidence" value="ECO:0007669"/>
    <property type="project" value="UniProtKB-KW"/>
</dbReference>
<keyword evidence="6" id="KW-0964">Secreted</keyword>
<evidence type="ECO:0000256" key="6">
    <source>
        <dbReference type="ARBA" id="ARBA00022525"/>
    </source>
</evidence>
<dbReference type="InterPro" id="IPR036375">
    <property type="entry name" value="Hemopexin-like_dom_sf"/>
</dbReference>
<name>A0A662YXL0_ACIRT</name>
<reference evidence="15 16" key="1">
    <citation type="submission" date="2019-01" db="EMBL/GenBank/DDBJ databases">
        <title>Draft Genome and Complete Hox-Cluster Characterization of the Sterlet Sturgeon (Acipenser ruthenus).</title>
        <authorList>
            <person name="Wei Q."/>
        </authorList>
    </citation>
    <scope>NUCLEOTIDE SEQUENCE [LARGE SCALE GENOMIC DNA]</scope>
    <source>
        <strain evidence="15">WHYD16114868_AA</strain>
        <tissue evidence="15">Blood</tissue>
    </source>
</reference>
<evidence type="ECO:0000256" key="7">
    <source>
        <dbReference type="ARBA" id="ARBA00022617"/>
    </source>
</evidence>
<proteinExistence type="inferred from homology"/>
<evidence type="ECO:0000256" key="10">
    <source>
        <dbReference type="ARBA" id="ARBA00022737"/>
    </source>
</evidence>
<keyword evidence="5" id="KW-0813">Transport</keyword>
<organism evidence="15 16">
    <name type="scientific">Acipenser ruthenus</name>
    <name type="common">Sterlet sturgeon</name>
    <dbReference type="NCBI Taxonomy" id="7906"/>
    <lineage>
        <taxon>Eukaryota</taxon>
        <taxon>Metazoa</taxon>
        <taxon>Chordata</taxon>
        <taxon>Craniata</taxon>
        <taxon>Vertebrata</taxon>
        <taxon>Euteleostomi</taxon>
        <taxon>Actinopterygii</taxon>
        <taxon>Chondrostei</taxon>
        <taxon>Acipenseriformes</taxon>
        <taxon>Acipenseridae</taxon>
        <taxon>Acipenser</taxon>
    </lineage>
</organism>
<keyword evidence="9" id="KW-0732">Signal</keyword>
<dbReference type="InterPro" id="IPR018487">
    <property type="entry name" value="Hemopexin-like_repeat"/>
</dbReference>
<dbReference type="PANTHER" id="PTHR22917">
    <property type="entry name" value="HEMOPEXIN DOMAIN-CONTAINING PROTEIN"/>
    <property type="match status" value="1"/>
</dbReference>
<keyword evidence="7" id="KW-0349">Heme</keyword>
<dbReference type="Pfam" id="PF00045">
    <property type="entry name" value="Hemopexin"/>
    <property type="match status" value="4"/>
</dbReference>
<evidence type="ECO:0000256" key="2">
    <source>
        <dbReference type="ARBA" id="ARBA00004613"/>
    </source>
</evidence>
<evidence type="ECO:0000256" key="8">
    <source>
        <dbReference type="ARBA" id="ARBA00022723"/>
    </source>
</evidence>
<comment type="similarity">
    <text evidence="3">Belongs to the hemopexin family.</text>
</comment>
<feature type="repeat" description="Hemopexin" evidence="13">
    <location>
        <begin position="234"/>
        <end position="279"/>
    </location>
</feature>
<dbReference type="SMART" id="SM00120">
    <property type="entry name" value="HX"/>
    <property type="match status" value="7"/>
</dbReference>
<evidence type="ECO:0000313" key="16">
    <source>
        <dbReference type="Proteomes" id="UP000289886"/>
    </source>
</evidence>
<dbReference type="InterPro" id="IPR000585">
    <property type="entry name" value="Hemopexin-like_dom"/>
</dbReference>
<evidence type="ECO:0000256" key="1">
    <source>
        <dbReference type="ARBA" id="ARBA00002031"/>
    </source>
</evidence>
<evidence type="ECO:0000313" key="15">
    <source>
        <dbReference type="EMBL" id="RXN00866.1"/>
    </source>
</evidence>
<dbReference type="AlphaFoldDB" id="A0A662YXL0"/>
<dbReference type="PANTHER" id="PTHR22917:SF9">
    <property type="entry name" value="HEMOPEXIN"/>
    <property type="match status" value="1"/>
</dbReference>
<evidence type="ECO:0000256" key="5">
    <source>
        <dbReference type="ARBA" id="ARBA00022448"/>
    </source>
</evidence>
<evidence type="ECO:0000256" key="13">
    <source>
        <dbReference type="PROSITE-ProRule" id="PRU01011"/>
    </source>
</evidence>
<comment type="subcellular location">
    <subcellularLocation>
        <location evidence="2">Secreted</location>
    </subcellularLocation>
</comment>
<keyword evidence="8" id="KW-0479">Metal-binding</keyword>
<evidence type="ECO:0000256" key="9">
    <source>
        <dbReference type="ARBA" id="ARBA00022729"/>
    </source>
</evidence>
<dbReference type="CDD" id="cd00094">
    <property type="entry name" value="HX"/>
    <property type="match status" value="2"/>
</dbReference>
<comment type="function">
    <text evidence="1">Binds heme and transports it to the liver for breakdown and iron recovery, after which the free hemopexin returns to the circulation.</text>
</comment>
<feature type="compositionally biased region" description="Basic and acidic residues" evidence="14">
    <location>
        <begin position="61"/>
        <end position="87"/>
    </location>
</feature>
<keyword evidence="10" id="KW-0677">Repeat</keyword>
<dbReference type="Gene3D" id="2.110.10.10">
    <property type="entry name" value="Hemopexin-like domain"/>
    <property type="match status" value="2"/>
</dbReference>
<feature type="region of interest" description="Disordered" evidence="14">
    <location>
        <begin position="20"/>
        <end position="87"/>
    </location>
</feature>
<dbReference type="GO" id="GO:0005615">
    <property type="term" value="C:extracellular space"/>
    <property type="evidence" value="ECO:0007669"/>
    <property type="project" value="TreeGrafter"/>
</dbReference>
<gene>
    <name evidence="15" type="ORF">EOD39_8462</name>
</gene>
<dbReference type="FunFam" id="2.110.10.10:FF:000009">
    <property type="entry name" value="Hemopexin"/>
    <property type="match status" value="1"/>
</dbReference>
<dbReference type="PROSITE" id="PS51642">
    <property type="entry name" value="HEMOPEXIN_2"/>
    <property type="match status" value="5"/>
</dbReference>
<dbReference type="SUPFAM" id="SSF50923">
    <property type="entry name" value="Hemopexin-like domain"/>
    <property type="match status" value="2"/>
</dbReference>
<dbReference type="Proteomes" id="UP000289886">
    <property type="component" value="Unassembled WGS sequence"/>
</dbReference>
<dbReference type="EMBL" id="SCEB01000117">
    <property type="protein sequence ID" value="RXN00866.1"/>
    <property type="molecule type" value="Genomic_DNA"/>
</dbReference>
<feature type="compositionally biased region" description="Basic and acidic residues" evidence="14">
    <location>
        <begin position="20"/>
        <end position="48"/>
    </location>
</feature>
<keyword evidence="16" id="KW-1185">Reference proteome</keyword>
<feature type="repeat" description="Hemopexin" evidence="13">
    <location>
        <begin position="298"/>
        <end position="342"/>
    </location>
</feature>
<evidence type="ECO:0000256" key="14">
    <source>
        <dbReference type="SAM" id="MobiDB-lite"/>
    </source>
</evidence>
<protein>
    <recommendedName>
        <fullName evidence="4">Hemopexin</fullName>
    </recommendedName>
</protein>
<keyword evidence="12" id="KW-0325">Glycoprotein</keyword>
<feature type="compositionally biased region" description="Polar residues" evidence="14">
    <location>
        <begin position="49"/>
        <end position="59"/>
    </location>
</feature>
<comment type="caution">
    <text evidence="15">The sequence shown here is derived from an EMBL/GenBank/DDBJ whole genome shotgun (WGS) entry which is preliminary data.</text>
</comment>
<evidence type="ECO:0000256" key="11">
    <source>
        <dbReference type="ARBA" id="ARBA00023004"/>
    </source>
</evidence>
<dbReference type="InterPro" id="IPR051298">
    <property type="entry name" value="Heme_transport/Cell_adhesion"/>
</dbReference>